<keyword evidence="7" id="KW-1185">Reference proteome</keyword>
<feature type="compositionally biased region" description="Low complexity" evidence="2">
    <location>
        <begin position="1854"/>
        <end position="1864"/>
    </location>
</feature>
<dbReference type="InterPro" id="IPR028089">
    <property type="entry name" value="DUF4455"/>
</dbReference>
<keyword evidence="3" id="KW-1133">Transmembrane helix</keyword>
<dbReference type="Pfam" id="PF14644">
    <property type="entry name" value="DUF4456"/>
    <property type="match status" value="1"/>
</dbReference>
<proteinExistence type="predicted"/>
<feature type="transmembrane region" description="Helical" evidence="3">
    <location>
        <begin position="1517"/>
        <end position="1540"/>
    </location>
</feature>
<dbReference type="Proteomes" id="UP001642464">
    <property type="component" value="Unassembled WGS sequence"/>
</dbReference>
<feature type="compositionally biased region" description="Basic and acidic residues" evidence="2">
    <location>
        <begin position="1867"/>
        <end position="1878"/>
    </location>
</feature>
<feature type="region of interest" description="Disordered" evidence="2">
    <location>
        <begin position="1841"/>
        <end position="1883"/>
    </location>
</feature>
<feature type="coiled-coil region" evidence="1">
    <location>
        <begin position="935"/>
        <end position="973"/>
    </location>
</feature>
<evidence type="ECO:0000256" key="3">
    <source>
        <dbReference type="SAM" id="Phobius"/>
    </source>
</evidence>
<accession>A0ABP0R7T2</accession>
<feature type="region of interest" description="Disordered" evidence="2">
    <location>
        <begin position="798"/>
        <end position="834"/>
    </location>
</feature>
<feature type="compositionally biased region" description="Low complexity" evidence="2">
    <location>
        <begin position="803"/>
        <end position="820"/>
    </location>
</feature>
<evidence type="ECO:0000313" key="7">
    <source>
        <dbReference type="Proteomes" id="UP001642464"/>
    </source>
</evidence>
<name>A0ABP0R7T2_9DINO</name>
<feature type="coiled-coil region" evidence="1">
    <location>
        <begin position="447"/>
        <end position="485"/>
    </location>
</feature>
<evidence type="ECO:0000259" key="5">
    <source>
        <dbReference type="Pfam" id="PF14644"/>
    </source>
</evidence>
<dbReference type="Pfam" id="PF14643">
    <property type="entry name" value="DUF4455"/>
    <property type="match status" value="1"/>
</dbReference>
<reference evidence="6 7" key="1">
    <citation type="submission" date="2024-02" db="EMBL/GenBank/DDBJ databases">
        <authorList>
            <person name="Chen Y."/>
            <person name="Shah S."/>
            <person name="Dougan E. K."/>
            <person name="Thang M."/>
            <person name="Chan C."/>
        </authorList>
    </citation>
    <scope>NUCLEOTIDE SEQUENCE [LARGE SCALE GENOMIC DNA]</scope>
</reference>
<feature type="domain" description="DUF4456" evidence="5">
    <location>
        <begin position="1706"/>
        <end position="1842"/>
    </location>
</feature>
<feature type="domain" description="DUF4455" evidence="4">
    <location>
        <begin position="267"/>
        <end position="664"/>
    </location>
</feature>
<feature type="compositionally biased region" description="Acidic residues" evidence="2">
    <location>
        <begin position="1409"/>
        <end position="1419"/>
    </location>
</feature>
<protein>
    <submittedName>
        <fullName evidence="6">Zinc finger CCCH domain-containing protein 6</fullName>
    </submittedName>
</protein>
<organism evidence="6 7">
    <name type="scientific">Durusdinium trenchii</name>
    <dbReference type="NCBI Taxonomy" id="1381693"/>
    <lineage>
        <taxon>Eukaryota</taxon>
        <taxon>Sar</taxon>
        <taxon>Alveolata</taxon>
        <taxon>Dinophyceae</taxon>
        <taxon>Suessiales</taxon>
        <taxon>Symbiodiniaceae</taxon>
        <taxon>Durusdinium</taxon>
    </lineage>
</organism>
<sequence length="1955" mass="218857">MSACVWKRIDRLIEPTTSQRRLDATDIPAPGFVQAFCASQQLSQQLAQERHFNANGQAAYLKKKQQQLAYVEEAHRREQPPLETVAAPEIMRGELRRRDAVFHHGAAGVPAPLTGPAALDLTDLRGGGVPIVKVGNEALACREKRLERQKDFLASRKVRHDQALEEFQRALDVLSEECQQEVFAATERVKKDLEEKIAESNAILKPLEPPPLPERPEGEEPLVLDETTLLLFCKWLDELHDLPLDGTIDPAKAKAVAAENAALKALRSLGERTEGEVRGILAAVEASTESRKQRISAFAGADGELARIDGLRKSKMEELLKTLVEALTAAAHVVHGEAERIVEGHALSFDEVLLDNGKAMNQLEAKLTVQALEDNKDYKVRWHKGLLLWKQQRHRHSMAVVMRRIRSNEFRQPDSLVEAVAKVREHQVRAGFWSTACRLRLFCIPQNRLTVAAVRQLEEQNTQLNDRAQETFDTLLVELRELREALNVSAEQMLGELGLELEVHDARQEWKGHDSVANLIDAEVRPPLRECLDPVAEMLQLLSNKLTHQEEALHLAVTGVITFFSNLAKRQELLKKRVEEFEVNYNGEVEDCEKDFEDTCERNENKMKELHTAIDDAAHHETLEELKQETFDHLDQMAVGYRDYADQLLGIHQRYPGDAQALIRKETRGYCQDLGLALDPAEETVALKAERAAHAAQLEADAIAAAEAAHAAPDGEDEAAKEARLQALAAAIETAKTQLRQDAEAREAEAVEAEAAAFEGLEEKSLWVSAEDVPLGEGTGCKVLEKKSLPELRGTVLQEHPIDGPSDADGAPDGTAAAADGADDGATDGSDAEPVFADGTRALETLSFDHSWFEENLYGLREAIFQNLQTQKRYLDRVDIPAACEEVRRDLDQRLRRHTNRKGEVQVEWYVPRYGTVSKHKDKFERHLISVAHKCQDQDDAVEKALEEVEKAEEEFKQRLVSLQDRLSEAETLPVLTSFERQASDLLLGFKDFCKSAVKTLLELSSKAPQALQKDNQAFLMMCKKGEEQYSEPEIVYYGGEIQELNSTLDERMQERAQKAHDLEAAVDEKCKAPMHTFSEAYAAAVESLCASKGYGRKYGEPRRKAQERVRAPGTLIARAKTVGSNVELLLDYVKKLLALPLEDGGLEMSAMPPPPRIMSIRTWSFPSEALGVLYVAAASLEGLAVCTMAELGTHLGAFKEAYVSKYELAAVPWLRILREDACLMPPAEQQQEEWNVLILEGTNRLVALILAHRKAEAAKKALSFRPVWLTLEFSRLPSMASAFHGGESCHARSENSAENEAEAESAIQLSRSLEASSALRDDSLLRVLGPLMKSEKFNDEIQLVIKASHEAYAGPGRSWEPKSILVLLLASLACHLSFVSFIGRGRTSSVLLRATAEGGSSKTGAVVDDSDLDGEGTDAPDKKKAKFDDILTEADNFATSIERKSRRSTAVARVSLEDELRGELSGLSLEDDTDLDMMMMSRARGGRAKETSLSYRINKWFEETKEMIVNPTRIQVTYGMIFFATFLVLILVGVITFSLGAVRLQGDGVETAMRRPESSAIRLFRLDIHDHPWRSPGNLLKHLVHPIYHHLSMFMKQIQGQKIDDESIFMQKYKQIRENKRRFAEMDDIRKYTSDLYTLSPDSKINYTPRSLDEITPEDVIGEHARQEDCRALRDWGDQLREETLMQLGEQLFSELTARALVALAKSAQEAQQQPGDLGKAQTRVDRTVQLWIESDKKRALHEQRLSPRLADANKSAELEALVQAEEQRHQEATQTCQQDRERMALVLRRSCESFVCRLTTVAEVSIRLLDLLPLHSHFGSLPGDEKVEPPRMSIKRRMRRLNREDEAPEPVPKAAAKGKAAAKPPPEEPKEKDAGLPERQWTGVPKYELRAMLVGSKWPEDEMLPEEEFDQKKLELTETLKSFRSPLRLAFAASPSASVEGWRRRGASGSLDV</sequence>
<feature type="coiled-coil region" evidence="1">
    <location>
        <begin position="1757"/>
        <end position="1784"/>
    </location>
</feature>
<feature type="region of interest" description="Disordered" evidence="2">
    <location>
        <begin position="1935"/>
        <end position="1955"/>
    </location>
</feature>
<gene>
    <name evidence="6" type="ORF">SCF082_LOCUS44998</name>
</gene>
<feature type="transmembrane region" description="Helical" evidence="3">
    <location>
        <begin position="1365"/>
        <end position="1384"/>
    </location>
</feature>
<comment type="caution">
    <text evidence="6">The sequence shown here is derived from an EMBL/GenBank/DDBJ whole genome shotgun (WGS) entry which is preliminary data.</text>
</comment>
<feature type="region of interest" description="Disordered" evidence="2">
    <location>
        <begin position="1401"/>
        <end position="1421"/>
    </location>
</feature>
<evidence type="ECO:0000259" key="4">
    <source>
        <dbReference type="Pfam" id="PF14643"/>
    </source>
</evidence>
<keyword evidence="3" id="KW-0472">Membrane</keyword>
<keyword evidence="3" id="KW-0812">Transmembrane</keyword>
<dbReference type="EMBL" id="CAXAMM010040851">
    <property type="protein sequence ID" value="CAK9095828.1"/>
    <property type="molecule type" value="Genomic_DNA"/>
</dbReference>
<evidence type="ECO:0000256" key="1">
    <source>
        <dbReference type="SAM" id="Coils"/>
    </source>
</evidence>
<evidence type="ECO:0000313" key="6">
    <source>
        <dbReference type="EMBL" id="CAK9095828.1"/>
    </source>
</evidence>
<dbReference type="InterPro" id="IPR027914">
    <property type="entry name" value="DUF4456"/>
</dbReference>
<keyword evidence="1" id="KW-0175">Coiled coil</keyword>
<evidence type="ECO:0000256" key="2">
    <source>
        <dbReference type="SAM" id="MobiDB-lite"/>
    </source>
</evidence>